<comment type="caution">
    <text evidence="7">The sequence shown here is derived from an EMBL/GenBank/DDBJ whole genome shotgun (WGS) entry which is preliminary data.</text>
</comment>
<evidence type="ECO:0000313" key="7">
    <source>
        <dbReference type="EMBL" id="GAA0596641.1"/>
    </source>
</evidence>
<dbReference type="Proteomes" id="UP001500866">
    <property type="component" value="Unassembled WGS sequence"/>
</dbReference>
<keyword evidence="3" id="KW-0479">Metal-binding</keyword>
<dbReference type="PANTHER" id="PTHR43462">
    <property type="entry name" value="ALANYL-TRNA EDITING PROTEIN"/>
    <property type="match status" value="1"/>
</dbReference>
<comment type="subcellular location">
    <subcellularLocation>
        <location evidence="2">Cytoplasm</location>
    </subcellularLocation>
</comment>
<gene>
    <name evidence="7" type="ORF">GCM10009001_10990</name>
</gene>
<name>A0ABN1FSL0_9BACI</name>
<dbReference type="InterPro" id="IPR012947">
    <property type="entry name" value="tRNA_SAD"/>
</dbReference>
<dbReference type="InterPro" id="IPR018165">
    <property type="entry name" value="Ala-tRNA-synth_IIc_core"/>
</dbReference>
<comment type="cofactor">
    <cofactor evidence="1">
        <name>Zn(2+)</name>
        <dbReference type="ChEBI" id="CHEBI:29105"/>
    </cofactor>
</comment>
<dbReference type="Gene3D" id="2.40.30.130">
    <property type="match status" value="1"/>
</dbReference>
<feature type="domain" description="Alanyl-transfer RNA synthetases family profile" evidence="6">
    <location>
        <begin position="1"/>
        <end position="237"/>
    </location>
</feature>
<keyword evidence="4" id="KW-0862">Zinc</keyword>
<dbReference type="SUPFAM" id="SSF55186">
    <property type="entry name" value="ThrRS/AlaRS common domain"/>
    <property type="match status" value="1"/>
</dbReference>
<dbReference type="InterPro" id="IPR018164">
    <property type="entry name" value="Ala-tRNA-synth_IIc_N"/>
</dbReference>
<evidence type="ECO:0000256" key="5">
    <source>
        <dbReference type="SAM" id="Coils"/>
    </source>
</evidence>
<reference evidence="7 8" key="1">
    <citation type="journal article" date="2019" name="Int. J. Syst. Evol. Microbiol.">
        <title>The Global Catalogue of Microorganisms (GCM) 10K type strain sequencing project: providing services to taxonomists for standard genome sequencing and annotation.</title>
        <authorList>
            <consortium name="The Broad Institute Genomics Platform"/>
            <consortium name="The Broad Institute Genome Sequencing Center for Infectious Disease"/>
            <person name="Wu L."/>
            <person name="Ma J."/>
        </authorList>
    </citation>
    <scope>NUCLEOTIDE SEQUENCE [LARGE SCALE GENOMIC DNA]</scope>
    <source>
        <strain evidence="7 8">JCM 15395</strain>
    </source>
</reference>
<dbReference type="SUPFAM" id="SSF50447">
    <property type="entry name" value="Translation proteins"/>
    <property type="match status" value="1"/>
</dbReference>
<dbReference type="InterPro" id="IPR009000">
    <property type="entry name" value="Transl_B-barrel_sf"/>
</dbReference>
<sequence>MITEKLYYQDSTIRSFSAQILHSEQDDHGRFYVVLDKTVFYPTGGGQPHDTGTLNDVRVYNVEEKNGEIRHYTDTFLEAEHCTGEIDWERRFDHMQQHAGQHILSAAFENMYGYRTVSFHLGTETCTIDLEVSGIHEEEVSRVEEKANDVILENRPIQIRWVTEEELHKFPLRKEVSVSENIRLVIIPDFDHNGCGGTHPNKTGQVGSIKLLHWERQKKNIRVHFVCGSRVLKQLQDKHRVIQGLITFLNAPQQDLEASASHILEQQKNLEKTNEQLQAELLVYEAQNLIEQAVVKDTYKLVKKTCRDRPVKKLQQLAVNVTQSTNKTLTLFVNESETKLQVVCARSNDVDINMKEFITQILPMINGKGGGSKTIAQGGGDKMLSPEKLIVEMVRVADDLLTG</sequence>
<dbReference type="InterPro" id="IPR051335">
    <property type="entry name" value="Alanyl-tRNA_Editing_Enzymes"/>
</dbReference>
<organism evidence="7 8">
    <name type="scientific">Virgibacillus siamensis</name>
    <dbReference type="NCBI Taxonomy" id="480071"/>
    <lineage>
        <taxon>Bacteria</taxon>
        <taxon>Bacillati</taxon>
        <taxon>Bacillota</taxon>
        <taxon>Bacilli</taxon>
        <taxon>Bacillales</taxon>
        <taxon>Bacillaceae</taxon>
        <taxon>Virgibacillus</taxon>
    </lineage>
</organism>
<dbReference type="Gene3D" id="3.30.980.10">
    <property type="entry name" value="Threonyl-trna Synthetase, Chain A, domain 2"/>
    <property type="match status" value="1"/>
</dbReference>
<keyword evidence="5" id="KW-0175">Coiled coil</keyword>
<feature type="coiled-coil region" evidence="5">
    <location>
        <begin position="260"/>
        <end position="287"/>
    </location>
</feature>
<dbReference type="Pfam" id="PF07973">
    <property type="entry name" value="tRNA_SAD"/>
    <property type="match status" value="1"/>
</dbReference>
<dbReference type="InterPro" id="IPR003156">
    <property type="entry name" value="DHHA1_dom"/>
</dbReference>
<evidence type="ECO:0000313" key="8">
    <source>
        <dbReference type="Proteomes" id="UP001500866"/>
    </source>
</evidence>
<keyword evidence="8" id="KW-1185">Reference proteome</keyword>
<dbReference type="RefSeq" id="WP_343811014.1">
    <property type="nucleotide sequence ID" value="NZ_BAAADS010000006.1"/>
</dbReference>
<evidence type="ECO:0000259" key="6">
    <source>
        <dbReference type="PROSITE" id="PS50860"/>
    </source>
</evidence>
<dbReference type="PROSITE" id="PS50860">
    <property type="entry name" value="AA_TRNA_LIGASE_II_ALA"/>
    <property type="match status" value="1"/>
</dbReference>
<accession>A0ABN1FSL0</accession>
<evidence type="ECO:0000256" key="1">
    <source>
        <dbReference type="ARBA" id="ARBA00001947"/>
    </source>
</evidence>
<evidence type="ECO:0000256" key="2">
    <source>
        <dbReference type="ARBA" id="ARBA00004496"/>
    </source>
</evidence>
<dbReference type="Pfam" id="PF02272">
    <property type="entry name" value="DHHA1"/>
    <property type="match status" value="1"/>
</dbReference>
<dbReference type="Gene3D" id="3.10.310.40">
    <property type="match status" value="1"/>
</dbReference>
<evidence type="ECO:0000256" key="3">
    <source>
        <dbReference type="ARBA" id="ARBA00022723"/>
    </source>
</evidence>
<dbReference type="InterPro" id="IPR018163">
    <property type="entry name" value="Thr/Ala-tRNA-synth_IIc_edit"/>
</dbReference>
<dbReference type="Pfam" id="PF01411">
    <property type="entry name" value="tRNA-synt_2c"/>
    <property type="match status" value="1"/>
</dbReference>
<evidence type="ECO:0000256" key="4">
    <source>
        <dbReference type="ARBA" id="ARBA00022833"/>
    </source>
</evidence>
<protein>
    <submittedName>
        <fullName evidence="7">Serine-tRNA(Ala) deacylase AlaX</fullName>
    </submittedName>
</protein>
<dbReference type="EMBL" id="BAAADS010000006">
    <property type="protein sequence ID" value="GAA0596641.1"/>
    <property type="molecule type" value="Genomic_DNA"/>
</dbReference>
<dbReference type="SMART" id="SM00863">
    <property type="entry name" value="tRNA_SAD"/>
    <property type="match status" value="1"/>
</dbReference>
<dbReference type="PANTHER" id="PTHR43462:SF1">
    <property type="entry name" value="ALANYL-TRNA EDITING PROTEIN AARSD1"/>
    <property type="match status" value="1"/>
</dbReference>
<proteinExistence type="predicted"/>